<dbReference type="STRING" id="1120975.SAMN02746064_01489"/>
<name>A0A1M4XEG1_9FIRM</name>
<dbReference type="InterPro" id="IPR003593">
    <property type="entry name" value="AAA+_ATPase"/>
</dbReference>
<dbReference type="OrthoDB" id="9799337at2"/>
<keyword evidence="2" id="KW-0547">Nucleotide-binding</keyword>
<dbReference type="Pfam" id="PF00005">
    <property type="entry name" value="ABC_tran"/>
    <property type="match status" value="1"/>
</dbReference>
<accession>A0A1M4XEG1</accession>
<dbReference type="CDD" id="cd03214">
    <property type="entry name" value="ABC_Iron-Siderophores_B12_Hemin"/>
    <property type="match status" value="1"/>
</dbReference>
<keyword evidence="4" id="KW-1278">Translocase</keyword>
<reference evidence="6 7" key="1">
    <citation type="submission" date="2016-11" db="EMBL/GenBank/DDBJ databases">
        <authorList>
            <person name="Jaros S."/>
            <person name="Januszkiewicz K."/>
            <person name="Wedrychowicz H."/>
        </authorList>
    </citation>
    <scope>NUCLEOTIDE SEQUENCE [LARGE SCALE GENOMIC DNA]</scope>
    <source>
        <strain evidence="6 7">DSM 14828</strain>
    </source>
</reference>
<dbReference type="PROSITE" id="PS50893">
    <property type="entry name" value="ABC_TRANSPORTER_2"/>
    <property type="match status" value="1"/>
</dbReference>
<feature type="domain" description="ABC transporter" evidence="5">
    <location>
        <begin position="5"/>
        <end position="241"/>
    </location>
</feature>
<evidence type="ECO:0000256" key="3">
    <source>
        <dbReference type="ARBA" id="ARBA00022840"/>
    </source>
</evidence>
<dbReference type="InterPro" id="IPR017871">
    <property type="entry name" value="ABC_transporter-like_CS"/>
</dbReference>
<dbReference type="PANTHER" id="PTHR42794:SF1">
    <property type="entry name" value="HEMIN IMPORT ATP-BINDING PROTEIN HMUV"/>
    <property type="match status" value="1"/>
</dbReference>
<evidence type="ECO:0000313" key="6">
    <source>
        <dbReference type="EMBL" id="SHE91740.1"/>
    </source>
</evidence>
<dbReference type="GO" id="GO:0005524">
    <property type="term" value="F:ATP binding"/>
    <property type="evidence" value="ECO:0007669"/>
    <property type="project" value="UniProtKB-KW"/>
</dbReference>
<protein>
    <submittedName>
        <fullName evidence="6">Iron complex transport system ATP-binding protein</fullName>
    </submittedName>
</protein>
<sequence length="415" mass="46774">MITQLSLENITVAYGEKTVLENLTIGINQGEFVGIIGPNGSGKSTLIKAITDIIDIKNGKISIDGKINSKLSRKERARLVAVVPQEFNVDFEFNAFDIVMMGRNPHVSKDKKNPSRDYDIVYEAMLMTNTWQFKDRYFNQLSGGERQRVIIARAIAQQSKIILLDEPTSHLDIHHQLEVLELVKMLNKNRNVTILAVLHDINMAARFSDRLILLNDKKVIVDGTPEQVIDEKYLGRVYEMEMLVRRNKMLSTKEVVPIRVIKGKTELARTRIHVICGGGSGEQILESLNSKGFEVTCGVVNKGDSDWDISKMIGISCVECKPFSEIDDKSHLENIEMVKRADYILVTDVPFGLGNLKNLEALFNTDSPIYMIKGQGQFDYAEGAAESILEKLEKTKEIEYIKSYKEFLKAIGKGE</sequence>
<gene>
    <name evidence="6" type="ORF">SAMN02746064_01489</name>
</gene>
<dbReference type="GO" id="GO:0016887">
    <property type="term" value="F:ATP hydrolysis activity"/>
    <property type="evidence" value="ECO:0007669"/>
    <property type="project" value="InterPro"/>
</dbReference>
<keyword evidence="3 6" id="KW-0067">ATP-binding</keyword>
<dbReference type="SUPFAM" id="SSF52540">
    <property type="entry name" value="P-loop containing nucleoside triphosphate hydrolases"/>
    <property type="match status" value="1"/>
</dbReference>
<keyword evidence="7" id="KW-1185">Reference proteome</keyword>
<dbReference type="PANTHER" id="PTHR42794">
    <property type="entry name" value="HEMIN IMPORT ATP-BINDING PROTEIN HMUV"/>
    <property type="match status" value="1"/>
</dbReference>
<dbReference type="Gene3D" id="3.40.50.300">
    <property type="entry name" value="P-loop containing nucleotide triphosphate hydrolases"/>
    <property type="match status" value="1"/>
</dbReference>
<evidence type="ECO:0000259" key="5">
    <source>
        <dbReference type="PROSITE" id="PS50893"/>
    </source>
</evidence>
<organism evidence="6 7">
    <name type="scientific">Alkalibacter saccharofermentans DSM 14828</name>
    <dbReference type="NCBI Taxonomy" id="1120975"/>
    <lineage>
        <taxon>Bacteria</taxon>
        <taxon>Bacillati</taxon>
        <taxon>Bacillota</taxon>
        <taxon>Clostridia</taxon>
        <taxon>Eubacteriales</taxon>
        <taxon>Eubacteriaceae</taxon>
        <taxon>Alkalibacter</taxon>
    </lineage>
</organism>
<dbReference type="InterPro" id="IPR003439">
    <property type="entry name" value="ABC_transporter-like_ATP-bd"/>
</dbReference>
<keyword evidence="1" id="KW-0813">Transport</keyword>
<dbReference type="RefSeq" id="WP_073270674.1">
    <property type="nucleotide sequence ID" value="NZ_FQTU01000009.1"/>
</dbReference>
<dbReference type="EMBL" id="FQTU01000009">
    <property type="protein sequence ID" value="SHE91740.1"/>
    <property type="molecule type" value="Genomic_DNA"/>
</dbReference>
<dbReference type="FunFam" id="3.40.50.300:FF:000134">
    <property type="entry name" value="Iron-enterobactin ABC transporter ATP-binding protein"/>
    <property type="match status" value="1"/>
</dbReference>
<dbReference type="Proteomes" id="UP000184251">
    <property type="component" value="Unassembled WGS sequence"/>
</dbReference>
<evidence type="ECO:0000256" key="2">
    <source>
        <dbReference type="ARBA" id="ARBA00022741"/>
    </source>
</evidence>
<dbReference type="AlphaFoldDB" id="A0A1M4XEG1"/>
<proteinExistence type="predicted"/>
<dbReference type="PROSITE" id="PS00211">
    <property type="entry name" value="ABC_TRANSPORTER_1"/>
    <property type="match status" value="1"/>
</dbReference>
<dbReference type="SMART" id="SM00382">
    <property type="entry name" value="AAA"/>
    <property type="match status" value="1"/>
</dbReference>
<dbReference type="InterPro" id="IPR027417">
    <property type="entry name" value="P-loop_NTPase"/>
</dbReference>
<evidence type="ECO:0000256" key="4">
    <source>
        <dbReference type="ARBA" id="ARBA00022967"/>
    </source>
</evidence>
<evidence type="ECO:0000256" key="1">
    <source>
        <dbReference type="ARBA" id="ARBA00022448"/>
    </source>
</evidence>
<evidence type="ECO:0000313" key="7">
    <source>
        <dbReference type="Proteomes" id="UP000184251"/>
    </source>
</evidence>